<protein>
    <recommendedName>
        <fullName evidence="2">DUF7779 domain-containing protein</fullName>
    </recommendedName>
</protein>
<dbReference type="InterPro" id="IPR011990">
    <property type="entry name" value="TPR-like_helical_dom_sf"/>
</dbReference>
<feature type="non-terminal residue" evidence="3">
    <location>
        <position position="593"/>
    </location>
</feature>
<proteinExistence type="predicted"/>
<evidence type="ECO:0000256" key="1">
    <source>
        <dbReference type="SAM" id="Phobius"/>
    </source>
</evidence>
<evidence type="ECO:0000313" key="3">
    <source>
        <dbReference type="EMBL" id="CAE6406168.1"/>
    </source>
</evidence>
<reference evidence="3" key="1">
    <citation type="submission" date="2021-01" db="EMBL/GenBank/DDBJ databases">
        <authorList>
            <person name="Kaushik A."/>
        </authorList>
    </citation>
    <scope>NUCLEOTIDE SEQUENCE</scope>
    <source>
        <strain evidence="3">AG2-2IIIB</strain>
    </source>
</reference>
<sequence>YRGSILVTTRLEARVGLAKPQEAVYHVSGMDPEDASSLLLRVVNRRAPCKSKSVADKQAADALVQDFGFLALAIVHAGAYIAHSAGMNISHYRKLFLKKRQATLERYKTLPESSRFDDYDKTVYTTWNMCYELLGERGKQGAQELLWLIAFLHHDGITMDIFQRAASNIHLYAPVVPATELEKGAYAYLYRYLTQAAQPEDSESEENWVENSFLEIMGDLAAYSLIEYDEKNEAYMIHVLVQDWARAIMPHESNISLERTSALLAVSIGMKDDPDPDSHDFRVGLGPHVKRILSDSYELLEKKPHYWEVNPNHAACFANVFRSMELWHEEEGLRIKIEAARKQLLGLEHPYTLQGTDDLAQNHVNQGHLDRAESLYTEVLEVRRRLYRETHGEEHDDILASKKYLASIYQYQGRLGEAIPFWEDVVQGYRVSKGGNNPETLACMESLADVYLRSVQLDKAEDLRKYMLNLIPDDDPDKPTCIRRLAEVLELKEEWDAAELQLVQYQEGLKKVWGESHANVTTGRQYLYELKIRRGSIPPFKCDSCTLPAKAILICPKLEYICTFMTGAFRALPPCLAMLVIAYLLPIFFGSLR</sequence>
<feature type="transmembrane region" description="Helical" evidence="1">
    <location>
        <begin position="571"/>
        <end position="592"/>
    </location>
</feature>
<evidence type="ECO:0000313" key="4">
    <source>
        <dbReference type="Proteomes" id="UP000663843"/>
    </source>
</evidence>
<keyword evidence="1" id="KW-0472">Membrane</keyword>
<evidence type="ECO:0000259" key="2">
    <source>
        <dbReference type="Pfam" id="PF25000"/>
    </source>
</evidence>
<name>A0A8H2WY56_9AGAM</name>
<dbReference type="Pfam" id="PF13424">
    <property type="entry name" value="TPR_12"/>
    <property type="match status" value="1"/>
</dbReference>
<feature type="domain" description="DUF7779" evidence="2">
    <location>
        <begin position="139"/>
        <end position="252"/>
    </location>
</feature>
<dbReference type="InterPro" id="IPR053137">
    <property type="entry name" value="NLR-like"/>
</dbReference>
<dbReference type="Gene3D" id="1.25.40.10">
    <property type="entry name" value="Tetratricopeptide repeat domain"/>
    <property type="match status" value="2"/>
</dbReference>
<dbReference type="Pfam" id="PF25000">
    <property type="entry name" value="DUF7779"/>
    <property type="match status" value="1"/>
</dbReference>
<dbReference type="InterPro" id="IPR056681">
    <property type="entry name" value="DUF7779"/>
</dbReference>
<dbReference type="Pfam" id="PF13374">
    <property type="entry name" value="TPR_10"/>
    <property type="match status" value="1"/>
</dbReference>
<keyword evidence="1" id="KW-1133">Transmembrane helix</keyword>
<dbReference type="EMBL" id="CAJMWT010001506">
    <property type="protein sequence ID" value="CAE6406168.1"/>
    <property type="molecule type" value="Genomic_DNA"/>
</dbReference>
<organism evidence="3 4">
    <name type="scientific">Rhizoctonia solani</name>
    <dbReference type="NCBI Taxonomy" id="456999"/>
    <lineage>
        <taxon>Eukaryota</taxon>
        <taxon>Fungi</taxon>
        <taxon>Dikarya</taxon>
        <taxon>Basidiomycota</taxon>
        <taxon>Agaricomycotina</taxon>
        <taxon>Agaricomycetes</taxon>
        <taxon>Cantharellales</taxon>
        <taxon>Ceratobasidiaceae</taxon>
        <taxon>Rhizoctonia</taxon>
    </lineage>
</organism>
<dbReference type="PANTHER" id="PTHR46082">
    <property type="entry name" value="ATP/GTP-BINDING PROTEIN-RELATED"/>
    <property type="match status" value="1"/>
</dbReference>
<accession>A0A8H2WY56</accession>
<dbReference type="AlphaFoldDB" id="A0A8H2WY56"/>
<dbReference type="SUPFAM" id="SSF48452">
    <property type="entry name" value="TPR-like"/>
    <property type="match status" value="1"/>
</dbReference>
<comment type="caution">
    <text evidence="3">The sequence shown here is derived from an EMBL/GenBank/DDBJ whole genome shotgun (WGS) entry which is preliminary data.</text>
</comment>
<dbReference type="Proteomes" id="UP000663843">
    <property type="component" value="Unassembled WGS sequence"/>
</dbReference>
<gene>
    <name evidence="3" type="ORF">RDB_LOCUS39853</name>
</gene>
<dbReference type="PANTHER" id="PTHR46082:SF6">
    <property type="entry name" value="AAA+ ATPASE DOMAIN-CONTAINING PROTEIN-RELATED"/>
    <property type="match status" value="1"/>
</dbReference>
<keyword evidence="1" id="KW-0812">Transmembrane</keyword>